<dbReference type="RefSeq" id="WP_142713481.1">
    <property type="nucleotide sequence ID" value="NZ_FXTH01000003.1"/>
</dbReference>
<accession>A0A521BPG6</accession>
<dbReference type="Pfam" id="PF03929">
    <property type="entry name" value="PepSY_TM"/>
    <property type="match status" value="1"/>
</dbReference>
<reference evidence="2 3" key="1">
    <citation type="submission" date="2017-05" db="EMBL/GenBank/DDBJ databases">
        <authorList>
            <person name="Varghese N."/>
            <person name="Submissions S."/>
        </authorList>
    </citation>
    <scope>NUCLEOTIDE SEQUENCE [LARGE SCALE GENOMIC DNA]</scope>
    <source>
        <strain evidence="2 3">DSM 21194</strain>
    </source>
</reference>
<evidence type="ECO:0000313" key="2">
    <source>
        <dbReference type="EMBL" id="SMO49033.1"/>
    </source>
</evidence>
<feature type="transmembrane region" description="Helical" evidence="1">
    <location>
        <begin position="16"/>
        <end position="40"/>
    </location>
</feature>
<sequence length="394" mass="45018">MISVGKRPFKKIAGHIHLWLGLPTGLVVFVVAVTGCIYCFQEEIRSLYEDYQHVAPQEVSFIPPSEAHAIAEETMPGRHIHSVVYGAPNEALEVIFYEAEPEFYQKAYLNPYTGQLIKMVDLEAGFFHFILEGHIYLWMGEVGKKIVSYSTLIFLLILVSGLILWWPRNRKAARKRVRFRWSDRTRWKRKNYDLHNILGFYASLIALVVAITGLSIAFNWFSEGVHILTGGEKQTRFVLPENISSVQETGPSGKPIDIIWRQMMQEYPQAASVEMHYPPTEEYTIYAYVKLSKGTYWDSDFRYFDARTLEEVEPDHIYGKLEQASIADNIQRMNYDIHVGAIGGFAGKIIVFLSSLVVASLPVTGITIWWGRRRQAVRRKENRSASSAVSSRAA</sequence>
<evidence type="ECO:0000313" key="3">
    <source>
        <dbReference type="Proteomes" id="UP000317593"/>
    </source>
</evidence>
<dbReference type="OrthoDB" id="111691at2"/>
<dbReference type="AlphaFoldDB" id="A0A521BPG6"/>
<gene>
    <name evidence="2" type="ORF">SAMN06265218_103272</name>
</gene>
<dbReference type="EMBL" id="FXTH01000003">
    <property type="protein sequence ID" value="SMO49033.1"/>
    <property type="molecule type" value="Genomic_DNA"/>
</dbReference>
<feature type="transmembrane region" description="Helical" evidence="1">
    <location>
        <begin position="198"/>
        <end position="221"/>
    </location>
</feature>
<feature type="transmembrane region" description="Helical" evidence="1">
    <location>
        <begin position="146"/>
        <end position="166"/>
    </location>
</feature>
<keyword evidence="1" id="KW-0812">Transmembrane</keyword>
<evidence type="ECO:0000256" key="1">
    <source>
        <dbReference type="SAM" id="Phobius"/>
    </source>
</evidence>
<name>A0A521BPG6_9BACT</name>
<keyword evidence="1" id="KW-1133">Transmembrane helix</keyword>
<dbReference type="InterPro" id="IPR005625">
    <property type="entry name" value="PepSY-ass_TM"/>
</dbReference>
<dbReference type="PANTHER" id="PTHR34219:SF3">
    <property type="entry name" value="BLL7967 PROTEIN"/>
    <property type="match status" value="1"/>
</dbReference>
<keyword evidence="1" id="KW-0472">Membrane</keyword>
<feature type="transmembrane region" description="Helical" evidence="1">
    <location>
        <begin position="349"/>
        <end position="370"/>
    </location>
</feature>
<protein>
    <submittedName>
        <fullName evidence="2">Uncharacterized iron-regulated membrane protein</fullName>
    </submittedName>
</protein>
<proteinExistence type="predicted"/>
<organism evidence="2 3">
    <name type="scientific">Fodinibius sediminis</name>
    <dbReference type="NCBI Taxonomy" id="1214077"/>
    <lineage>
        <taxon>Bacteria</taxon>
        <taxon>Pseudomonadati</taxon>
        <taxon>Balneolota</taxon>
        <taxon>Balneolia</taxon>
        <taxon>Balneolales</taxon>
        <taxon>Balneolaceae</taxon>
        <taxon>Fodinibius</taxon>
    </lineage>
</organism>
<keyword evidence="3" id="KW-1185">Reference proteome</keyword>
<dbReference type="PANTHER" id="PTHR34219">
    <property type="entry name" value="IRON-REGULATED INNER MEMBRANE PROTEIN-RELATED"/>
    <property type="match status" value="1"/>
</dbReference>
<dbReference type="Proteomes" id="UP000317593">
    <property type="component" value="Unassembled WGS sequence"/>
</dbReference>